<protein>
    <recommendedName>
        <fullName evidence="4">Ac124</fullName>
    </recommendedName>
</protein>
<keyword evidence="1" id="KW-0472">Membrane</keyword>
<organism evidence="2 3">
    <name type="scientific">Palpita vitrealis nucleopolyhedrovirus</name>
    <dbReference type="NCBI Taxonomy" id="2951960"/>
    <lineage>
        <taxon>Viruses</taxon>
        <taxon>Viruses incertae sedis</taxon>
        <taxon>Naldaviricetes</taxon>
        <taxon>Lefavirales</taxon>
        <taxon>Baculoviridae</taxon>
        <taxon>Alphabaculovirus</taxon>
        <taxon>Alphabaculovirus pavitrealis</taxon>
    </lineage>
</organism>
<dbReference type="EMBL" id="OL685370">
    <property type="protein sequence ID" value="USC25959.1"/>
    <property type="molecule type" value="Genomic_DNA"/>
</dbReference>
<sequence>MALSACCSKYTRLANVTKKFKFPYNALSYINVTLCVYTVMLLGYMLTFNNEASYTYLQYYITLSVLMLGTLNLPTLWSLIKSNEAHEIIYEMKLFHAMCFSNIIVNYFAFSGNKMIENYVFVNNLIHVCMAVFVFVELLVLLGHTMNVYIDYQLVKTSYVMIMFVIFVIVSIIARLECLKSKLFDNSLTFNVLLCALYIVIGIVWSLKQNLIDHCEKMFKNVRVVPFIVDDPPPPFSTLEMNDIIKTNEIKTV</sequence>
<feature type="transmembrane region" description="Helical" evidence="1">
    <location>
        <begin position="59"/>
        <end position="80"/>
    </location>
</feature>
<proteinExistence type="predicted"/>
<feature type="transmembrane region" description="Helical" evidence="1">
    <location>
        <begin position="188"/>
        <end position="207"/>
    </location>
</feature>
<evidence type="ECO:0000256" key="1">
    <source>
        <dbReference type="SAM" id="Phobius"/>
    </source>
</evidence>
<keyword evidence="1" id="KW-0812">Transmembrane</keyword>
<dbReference type="Proteomes" id="UP001256712">
    <property type="component" value="Segment"/>
</dbReference>
<feature type="transmembrane region" description="Helical" evidence="1">
    <location>
        <begin position="154"/>
        <end position="176"/>
    </location>
</feature>
<keyword evidence="1" id="KW-1133">Transmembrane helix</keyword>
<feature type="transmembrane region" description="Helical" evidence="1">
    <location>
        <begin position="26"/>
        <end position="47"/>
    </location>
</feature>
<evidence type="ECO:0000313" key="3">
    <source>
        <dbReference type="Proteomes" id="UP001256712"/>
    </source>
</evidence>
<feature type="transmembrane region" description="Helical" evidence="1">
    <location>
        <begin position="92"/>
        <end position="109"/>
    </location>
</feature>
<evidence type="ECO:0000313" key="2">
    <source>
        <dbReference type="EMBL" id="USC25959.1"/>
    </source>
</evidence>
<evidence type="ECO:0008006" key="4">
    <source>
        <dbReference type="Google" id="ProtNLM"/>
    </source>
</evidence>
<reference evidence="2" key="1">
    <citation type="journal article" date="2022" name="J. Invertebr. Pathol.">
        <title>Identification of a new nucleopolyhedrovirus isolated from the olive leaf moth, Palpita vitrealis, from two locations in Egypt.</title>
        <authorList>
            <person name="El-Salamouny S."/>
            <person name="Wennmann J.T."/>
            <person name="Kleespies R.G."/>
            <person name="Richert-Poggeler K.R."/>
            <person name="Mansour A."/>
            <person name="Awad M."/>
            <person name="Agamy E."/>
            <person name="Salama R."/>
            <person name="Jehle J.A."/>
        </authorList>
    </citation>
    <scope>NUCLEOTIDE SEQUENCE</scope>
    <source>
        <strain evidence="2">Giza 2005</strain>
    </source>
</reference>
<name>A0AAE9LNL0_9ABAC</name>
<keyword evidence="3" id="KW-1185">Reference proteome</keyword>
<feature type="transmembrane region" description="Helical" evidence="1">
    <location>
        <begin position="121"/>
        <end position="142"/>
    </location>
</feature>
<accession>A0AAE9LNL0</accession>